<reference evidence="1" key="1">
    <citation type="submission" date="2021-12" db="EMBL/GenBank/DDBJ databases">
        <title>Black yeast isolated from Biological Soil Crust.</title>
        <authorList>
            <person name="Kurbessoian T."/>
        </authorList>
    </citation>
    <scope>NUCLEOTIDE SEQUENCE</scope>
    <source>
        <strain evidence="1">CCFEE 5208</strain>
    </source>
</reference>
<comment type="caution">
    <text evidence="1">The sequence shown here is derived from an EMBL/GenBank/DDBJ whole genome shotgun (WGS) entry which is preliminary data.</text>
</comment>
<evidence type="ECO:0000313" key="1">
    <source>
        <dbReference type="EMBL" id="KAK0310328.1"/>
    </source>
</evidence>
<dbReference type="Proteomes" id="UP001168146">
    <property type="component" value="Unassembled WGS sequence"/>
</dbReference>
<name>A0AAN6J2P2_9PEZI</name>
<proteinExistence type="predicted"/>
<gene>
    <name evidence="1" type="ORF">LTR82_014855</name>
</gene>
<dbReference type="AlphaFoldDB" id="A0AAN6J2P2"/>
<organism evidence="1 2">
    <name type="scientific">Friedmanniomyces endolithicus</name>
    <dbReference type="NCBI Taxonomy" id="329885"/>
    <lineage>
        <taxon>Eukaryota</taxon>
        <taxon>Fungi</taxon>
        <taxon>Dikarya</taxon>
        <taxon>Ascomycota</taxon>
        <taxon>Pezizomycotina</taxon>
        <taxon>Dothideomycetes</taxon>
        <taxon>Dothideomycetidae</taxon>
        <taxon>Mycosphaerellales</taxon>
        <taxon>Teratosphaeriaceae</taxon>
        <taxon>Friedmanniomyces</taxon>
    </lineage>
</organism>
<dbReference type="EMBL" id="JASUXU010000076">
    <property type="protein sequence ID" value="KAK0310328.1"/>
    <property type="molecule type" value="Genomic_DNA"/>
</dbReference>
<evidence type="ECO:0000313" key="2">
    <source>
        <dbReference type="Proteomes" id="UP001168146"/>
    </source>
</evidence>
<protein>
    <submittedName>
        <fullName evidence="1">Uncharacterized protein</fullName>
    </submittedName>
</protein>
<accession>A0AAN6J2P2</accession>
<sequence>MASQVVIDFKSIGEQIVTAIRSSIGDVSKELVCHTANQVKQEPQALDVRAQILGKPRHAASSIPPTADITTDNARALWPIIDGKRKDQYGQSKNPRPLPGMQIIAVGTGTTIRALVVRSEYYTNDQPTYSQRHFVFLHSEDTDTIENAQRKLLEMTMLMLNEFMSSNVYTVASDGEAAQ</sequence>